<feature type="transmembrane region" description="Helical" evidence="13">
    <location>
        <begin position="639"/>
        <end position="657"/>
    </location>
</feature>
<dbReference type="CDD" id="cd01879">
    <property type="entry name" value="FeoB"/>
    <property type="match status" value="1"/>
</dbReference>
<dbReference type="InterPro" id="IPR027417">
    <property type="entry name" value="P-loop_NTPase"/>
</dbReference>
<dbReference type="Proteomes" id="UP000036756">
    <property type="component" value="Unassembled WGS sequence"/>
</dbReference>
<keyword evidence="7 13" id="KW-1133">Transmembrane helix</keyword>
<feature type="domain" description="FeoB-type G" evidence="14">
    <location>
        <begin position="25"/>
        <end position="187"/>
    </location>
</feature>
<dbReference type="AlphaFoldDB" id="A0A0J8DA20"/>
<protein>
    <recommendedName>
        <fullName evidence="10 13">Ferrous iron transport protein B</fullName>
    </recommendedName>
</protein>
<keyword evidence="8 11" id="KW-0342">GTP-binding</keyword>
<dbReference type="PROSITE" id="PS51711">
    <property type="entry name" value="G_FEOB"/>
    <property type="match status" value="1"/>
</dbReference>
<dbReference type="InterPro" id="IPR041069">
    <property type="entry name" value="FeoB_Cyto"/>
</dbReference>
<feature type="binding site" evidence="11">
    <location>
        <begin position="78"/>
        <end position="81"/>
    </location>
    <ligand>
        <name>GTP</name>
        <dbReference type="ChEBI" id="CHEBI:37565"/>
        <label>1</label>
    </ligand>
</feature>
<feature type="transmembrane region" description="Helical" evidence="13">
    <location>
        <begin position="550"/>
        <end position="569"/>
    </location>
</feature>
<keyword evidence="4" id="KW-1003">Cell membrane</keyword>
<accession>A0A0J8DA20</accession>
<dbReference type="InterPro" id="IPR050860">
    <property type="entry name" value="FeoB_GTPase"/>
</dbReference>
<dbReference type="PATRIC" id="fig|1121307.3.peg.747"/>
<evidence type="ECO:0000256" key="7">
    <source>
        <dbReference type="ARBA" id="ARBA00022989"/>
    </source>
</evidence>
<dbReference type="Pfam" id="PF17910">
    <property type="entry name" value="FeoB_Cyto"/>
    <property type="match status" value="1"/>
</dbReference>
<keyword evidence="13" id="KW-0406">Ion transport</keyword>
<evidence type="ECO:0000256" key="6">
    <source>
        <dbReference type="ARBA" id="ARBA00022741"/>
    </source>
</evidence>
<feature type="transmembrane region" description="Helical" evidence="13">
    <location>
        <begin position="483"/>
        <end position="507"/>
    </location>
</feature>
<feature type="transmembrane region" description="Helical" evidence="13">
    <location>
        <begin position="589"/>
        <end position="618"/>
    </location>
</feature>
<evidence type="ECO:0000256" key="8">
    <source>
        <dbReference type="ARBA" id="ARBA00023134"/>
    </source>
</evidence>
<sequence length="702" mass="78687">MGLTYKSVERSSFKDMFNIEKEEGQYIIGLAGNPNTGKSTVFNSLTGLHQHTGNWPGKTVVNARGEFSHKDKNYSLIDLPGTYSIFSSSVEETVARDFICYANHDAVIVVADATCLERNLLLLFQVMEITDDIVFCINLIDEAKKKNISIDRKAIEKELGVPVVFTSARDNFGLDELKDRVYDVICGKWKNKKKTLEFSEDIELKVQSIKSLVEKADTGLNSRWLSLRLLDSDDSIFSSMKQYINDETFSKIIDLRDKINSPNKAEFREMIMEESYKLSEKIKLKYVKEDDLKLLRDKKIDDVITSKIFGIPLMMLLLACVLWITVTGANIPSEILSNFLFGIEAKITDLFVYLNAPDWLHGSLVLGLYRTLAWVVSVMLPPMAIFFPMFTLLEDLGYLPRVAFNMDHMFKKACAHGKQCLTMCMGFGCNAAGVVGCRIIESPRERIIAIVTNNFVPCNGRFPTLIAIATIFFSGTVLSKGSIFPAITVTLFIILGIMITLACSYLLSKTLLKGVTSSFTLELPPYRVPKIGRVLYTSLIDRTIFVLKRAVLFAAPAGLITWICANVYIGDLSIIQHISQFLDPFAKVIGLDGVILMAFIFGLPANEIVLPILIMSYLSTGHMIEFDSLESLAKVLTNNGWTALTAFNTMLFCLLHWPCSTTLWTIKQETGSIKWTVIAFLLPTIIGIALCFVTTTLYRLIF</sequence>
<comment type="function">
    <text evidence="1 13">Probable transporter of a GTP-driven Fe(2+) uptake system.</text>
</comment>
<dbReference type="OrthoDB" id="9809127at2"/>
<comment type="similarity">
    <text evidence="13">Belongs to the TRAFAC class TrmE-Era-EngA-EngB-Septin-like GTPase superfamily. FeoB GTPase (TC 9.A.8) family.</text>
</comment>
<dbReference type="Pfam" id="PF02421">
    <property type="entry name" value="FeoB_N"/>
    <property type="match status" value="1"/>
</dbReference>
<feature type="transmembrane region" description="Helical" evidence="13">
    <location>
        <begin position="368"/>
        <end position="390"/>
    </location>
</feature>
<dbReference type="Gene3D" id="1.10.287.1770">
    <property type="match status" value="1"/>
</dbReference>
<dbReference type="Gene3D" id="3.40.50.300">
    <property type="entry name" value="P-loop containing nucleotide triphosphate hydrolases"/>
    <property type="match status" value="1"/>
</dbReference>
<evidence type="ECO:0000256" key="10">
    <source>
        <dbReference type="NCBIfam" id="TIGR00437"/>
    </source>
</evidence>
<dbReference type="PANTHER" id="PTHR43185:SF2">
    <property type="entry name" value="FERROUS IRON TRANSPORT PROTEIN B"/>
    <property type="match status" value="1"/>
</dbReference>
<dbReference type="InterPro" id="IPR030389">
    <property type="entry name" value="G_FEOB_dom"/>
</dbReference>
<feature type="transmembrane region" description="Helical" evidence="13">
    <location>
        <begin position="677"/>
        <end position="701"/>
    </location>
</feature>
<keyword evidence="9 13" id="KW-0472">Membrane</keyword>
<dbReference type="STRING" id="1121307.CLCY_1c03820"/>
<evidence type="ECO:0000256" key="5">
    <source>
        <dbReference type="ARBA" id="ARBA00022692"/>
    </source>
</evidence>
<keyword evidence="3 13" id="KW-0813">Transport</keyword>
<keyword evidence="13" id="KW-0410">Iron transport</keyword>
<evidence type="ECO:0000256" key="11">
    <source>
        <dbReference type="PIRSR" id="PIRSR603373-1"/>
    </source>
</evidence>
<dbReference type="GO" id="GO:0015093">
    <property type="term" value="F:ferrous iron transmembrane transporter activity"/>
    <property type="evidence" value="ECO:0007669"/>
    <property type="project" value="UniProtKB-UniRule"/>
</dbReference>
<comment type="caution">
    <text evidence="15">The sequence shown here is derived from an EMBL/GenBank/DDBJ whole genome shotgun (WGS) entry which is preliminary data.</text>
</comment>
<evidence type="ECO:0000256" key="12">
    <source>
        <dbReference type="PIRSR" id="PIRSR603373-2"/>
    </source>
</evidence>
<dbReference type="Pfam" id="PF07664">
    <property type="entry name" value="FeoB_C"/>
    <property type="match status" value="1"/>
</dbReference>
<evidence type="ECO:0000256" key="4">
    <source>
        <dbReference type="ARBA" id="ARBA00022475"/>
    </source>
</evidence>
<evidence type="ECO:0000313" key="15">
    <source>
        <dbReference type="EMBL" id="KMT21148.1"/>
    </source>
</evidence>
<dbReference type="PANTHER" id="PTHR43185">
    <property type="entry name" value="FERROUS IRON TRANSPORT PROTEIN B"/>
    <property type="match status" value="1"/>
</dbReference>
<dbReference type="SUPFAM" id="SSF52540">
    <property type="entry name" value="P-loop containing nucleoside triphosphate hydrolases"/>
    <property type="match status" value="1"/>
</dbReference>
<evidence type="ECO:0000256" key="1">
    <source>
        <dbReference type="ARBA" id="ARBA00003926"/>
    </source>
</evidence>
<dbReference type="GO" id="GO:0005886">
    <property type="term" value="C:plasma membrane"/>
    <property type="evidence" value="ECO:0007669"/>
    <property type="project" value="UniProtKB-SubCell"/>
</dbReference>
<evidence type="ECO:0000313" key="16">
    <source>
        <dbReference type="Proteomes" id="UP000036756"/>
    </source>
</evidence>
<comment type="subcellular location">
    <subcellularLocation>
        <location evidence="2 13">Cell membrane</location>
        <topology evidence="2 13">Multi-pass membrane protein</topology>
    </subcellularLocation>
</comment>
<feature type="binding site" evidence="11">
    <location>
        <begin position="138"/>
        <end position="141"/>
    </location>
    <ligand>
        <name>GTP</name>
        <dbReference type="ChEBI" id="CHEBI:37565"/>
        <label>1</label>
    </ligand>
</feature>
<proteinExistence type="inferred from homology"/>
<dbReference type="EMBL" id="LFVU01000028">
    <property type="protein sequence ID" value="KMT21148.1"/>
    <property type="molecule type" value="Genomic_DNA"/>
</dbReference>
<feature type="binding site" evidence="12">
    <location>
        <position position="46"/>
    </location>
    <ligand>
        <name>Mg(2+)</name>
        <dbReference type="ChEBI" id="CHEBI:18420"/>
        <label>2</label>
    </ligand>
</feature>
<evidence type="ECO:0000256" key="3">
    <source>
        <dbReference type="ARBA" id="ARBA00022448"/>
    </source>
</evidence>
<dbReference type="InterPro" id="IPR011642">
    <property type="entry name" value="Gate_dom"/>
</dbReference>
<feature type="binding site" evidence="11">
    <location>
        <begin position="32"/>
        <end position="39"/>
    </location>
    <ligand>
        <name>GTP</name>
        <dbReference type="ChEBI" id="CHEBI:37565"/>
        <label>1</label>
    </ligand>
</feature>
<dbReference type="GO" id="GO:0005525">
    <property type="term" value="F:GTP binding"/>
    <property type="evidence" value="ECO:0007669"/>
    <property type="project" value="UniProtKB-KW"/>
</dbReference>
<dbReference type="InterPro" id="IPR003373">
    <property type="entry name" value="Fe2_transport_prot-B"/>
</dbReference>
<feature type="binding site" evidence="12">
    <location>
        <position position="43"/>
    </location>
    <ligand>
        <name>Mg(2+)</name>
        <dbReference type="ChEBI" id="CHEBI:18420"/>
        <label>2</label>
    </ligand>
</feature>
<dbReference type="RefSeq" id="WP_048571525.1">
    <property type="nucleotide sequence ID" value="NZ_LFVU01000028.1"/>
</dbReference>
<name>A0A0J8DA20_CLOCY</name>
<comment type="caution">
    <text evidence="13">Lacks conserved residue(s) required for the propagation of feature annotation.</text>
</comment>
<evidence type="ECO:0000256" key="13">
    <source>
        <dbReference type="RuleBase" id="RU362098"/>
    </source>
</evidence>
<keyword evidence="13" id="KW-0408">Iron</keyword>
<keyword evidence="12" id="KW-0460">Magnesium</keyword>
<feature type="binding site" evidence="12">
    <location>
        <position position="44"/>
    </location>
    <ligand>
        <name>Mg(2+)</name>
        <dbReference type="ChEBI" id="CHEBI:18420"/>
        <label>2</label>
    </ligand>
</feature>
<feature type="transmembrane region" description="Helical" evidence="13">
    <location>
        <begin position="308"/>
        <end position="329"/>
    </location>
</feature>
<dbReference type="Pfam" id="PF07670">
    <property type="entry name" value="Gate"/>
    <property type="match status" value="2"/>
</dbReference>
<dbReference type="GO" id="GO:0046872">
    <property type="term" value="F:metal ion binding"/>
    <property type="evidence" value="ECO:0007669"/>
    <property type="project" value="UniProtKB-KW"/>
</dbReference>
<dbReference type="InterPro" id="IPR011640">
    <property type="entry name" value="Fe2_transport_prot_B_C"/>
</dbReference>
<organism evidence="15 16">
    <name type="scientific">Clostridium cylindrosporum DSM 605</name>
    <dbReference type="NCBI Taxonomy" id="1121307"/>
    <lineage>
        <taxon>Bacteria</taxon>
        <taxon>Bacillati</taxon>
        <taxon>Bacillota</taxon>
        <taxon>Clostridia</taxon>
        <taxon>Eubacteriales</taxon>
        <taxon>Clostridiaceae</taxon>
        <taxon>Clostridium</taxon>
    </lineage>
</organism>
<gene>
    <name evidence="15" type="primary">feoB2</name>
    <name evidence="15" type="ORF">CLCY_1c03820</name>
</gene>
<evidence type="ECO:0000256" key="2">
    <source>
        <dbReference type="ARBA" id="ARBA00004651"/>
    </source>
</evidence>
<keyword evidence="5 13" id="KW-0812">Transmembrane</keyword>
<keyword evidence="6 11" id="KW-0547">Nucleotide-binding</keyword>
<evidence type="ECO:0000256" key="9">
    <source>
        <dbReference type="ARBA" id="ARBA00023136"/>
    </source>
</evidence>
<keyword evidence="16" id="KW-1185">Reference proteome</keyword>
<evidence type="ECO:0000259" key="14">
    <source>
        <dbReference type="PROSITE" id="PS51711"/>
    </source>
</evidence>
<keyword evidence="12" id="KW-0479">Metal-binding</keyword>
<feature type="binding site" evidence="12">
    <location>
        <position position="47"/>
    </location>
    <ligand>
        <name>Mg(2+)</name>
        <dbReference type="ChEBI" id="CHEBI:18420"/>
        <label>2</label>
    </ligand>
</feature>
<reference evidence="15 16" key="1">
    <citation type="submission" date="2015-06" db="EMBL/GenBank/DDBJ databases">
        <title>Draft genome sequence of the purine-degrading Clostridium cylindrosporum HC-1 (DSM 605).</title>
        <authorList>
            <person name="Poehlein A."/>
            <person name="Schiel-Bengelsdorf B."/>
            <person name="Bengelsdorf F."/>
            <person name="Daniel R."/>
            <person name="Duerre P."/>
        </authorList>
    </citation>
    <scope>NUCLEOTIDE SEQUENCE [LARGE SCALE GENOMIC DNA]</scope>
    <source>
        <strain evidence="15 16">DSM 605</strain>
    </source>
</reference>
<dbReference type="NCBIfam" id="TIGR00437">
    <property type="entry name" value="feoB"/>
    <property type="match status" value="1"/>
</dbReference>